<protein>
    <recommendedName>
        <fullName evidence="1">Gelsolin-like domain-containing protein</fullName>
    </recommendedName>
</protein>
<dbReference type="Pfam" id="PF00626">
    <property type="entry name" value="Gelsolin"/>
    <property type="match status" value="2"/>
</dbReference>
<evidence type="ECO:0000313" key="2">
    <source>
        <dbReference type="EMBL" id="CAD8315437.1"/>
    </source>
</evidence>
<sequence length="223" mass="24267">MESGFRAVGADSGTVSEVPTQLYHIRKAAGTKKPISHVVVPKAASLNTGDAFVLTTTSTIYTWYGEECSPFEKNKAVEIATALNAARYGHGEFIVDVGDDVPEFWEALGGGSIADVLPAESVTDVKEMPPSMFILQDEDSQLKVISVDVDKKNLDPTGVCMVDVGTDIIVWIGTDATSREQSQAMASVASYLKSQNREKNTRVARILQGQERRARKVWKKAFP</sequence>
<dbReference type="SMART" id="SM00262">
    <property type="entry name" value="GEL"/>
    <property type="match status" value="2"/>
</dbReference>
<dbReference type="InterPro" id="IPR007123">
    <property type="entry name" value="Gelsolin-like_dom"/>
</dbReference>
<accession>A0A7R9W6B3</accession>
<dbReference type="GO" id="GO:0015629">
    <property type="term" value="C:actin cytoskeleton"/>
    <property type="evidence" value="ECO:0007669"/>
    <property type="project" value="TreeGrafter"/>
</dbReference>
<feature type="domain" description="Gelsolin-like" evidence="1">
    <location>
        <begin position="41"/>
        <end position="105"/>
    </location>
</feature>
<dbReference type="PRINTS" id="PR00597">
    <property type="entry name" value="GELSOLIN"/>
</dbReference>
<dbReference type="InterPro" id="IPR029006">
    <property type="entry name" value="ADF-H/Gelsolin-like_dom_sf"/>
</dbReference>
<dbReference type="InterPro" id="IPR007122">
    <property type="entry name" value="Villin/Gelsolin"/>
</dbReference>
<dbReference type="SUPFAM" id="SSF55753">
    <property type="entry name" value="Actin depolymerizing proteins"/>
    <property type="match status" value="2"/>
</dbReference>
<organism evidence="2">
    <name type="scientific">Pseudictyota dubia</name>
    <dbReference type="NCBI Taxonomy" id="2749911"/>
    <lineage>
        <taxon>Eukaryota</taxon>
        <taxon>Sar</taxon>
        <taxon>Stramenopiles</taxon>
        <taxon>Ochrophyta</taxon>
        <taxon>Bacillariophyta</taxon>
        <taxon>Mediophyceae</taxon>
        <taxon>Biddulphiophycidae</taxon>
        <taxon>Eupodiscales</taxon>
        <taxon>Odontellaceae</taxon>
        <taxon>Pseudictyota</taxon>
    </lineage>
</organism>
<dbReference type="GO" id="GO:0008154">
    <property type="term" value="P:actin polymerization or depolymerization"/>
    <property type="evidence" value="ECO:0007669"/>
    <property type="project" value="TreeGrafter"/>
</dbReference>
<feature type="domain" description="Gelsolin-like" evidence="1">
    <location>
        <begin position="143"/>
        <end position="212"/>
    </location>
</feature>
<gene>
    <name evidence="2" type="ORF">TDUB1175_LOCUS14229</name>
</gene>
<dbReference type="PANTHER" id="PTHR11977:SF130">
    <property type="entry name" value="SEVERIN"/>
    <property type="match status" value="1"/>
</dbReference>
<dbReference type="Gene3D" id="3.40.20.10">
    <property type="entry name" value="Severin"/>
    <property type="match status" value="2"/>
</dbReference>
<reference evidence="2" key="1">
    <citation type="submission" date="2021-01" db="EMBL/GenBank/DDBJ databases">
        <authorList>
            <person name="Corre E."/>
            <person name="Pelletier E."/>
            <person name="Niang G."/>
            <person name="Scheremetjew M."/>
            <person name="Finn R."/>
            <person name="Kale V."/>
            <person name="Holt S."/>
            <person name="Cochrane G."/>
            <person name="Meng A."/>
            <person name="Brown T."/>
            <person name="Cohen L."/>
        </authorList>
    </citation>
    <scope>NUCLEOTIDE SEQUENCE</scope>
    <source>
        <strain evidence="2">CCMP147</strain>
    </source>
</reference>
<dbReference type="PANTHER" id="PTHR11977">
    <property type="entry name" value="VILLIN"/>
    <property type="match status" value="1"/>
</dbReference>
<dbReference type="GO" id="GO:0005737">
    <property type="term" value="C:cytoplasm"/>
    <property type="evidence" value="ECO:0007669"/>
    <property type="project" value="TreeGrafter"/>
</dbReference>
<dbReference type="GO" id="GO:0051015">
    <property type="term" value="F:actin filament binding"/>
    <property type="evidence" value="ECO:0007669"/>
    <property type="project" value="InterPro"/>
</dbReference>
<dbReference type="EMBL" id="HBED01028659">
    <property type="protein sequence ID" value="CAD8315437.1"/>
    <property type="molecule type" value="Transcribed_RNA"/>
</dbReference>
<evidence type="ECO:0000259" key="1">
    <source>
        <dbReference type="Pfam" id="PF00626"/>
    </source>
</evidence>
<dbReference type="AlphaFoldDB" id="A0A7R9W6B3"/>
<name>A0A7R9W6B3_9STRA</name>
<proteinExistence type="predicted"/>